<reference evidence="2 3" key="1">
    <citation type="journal article" date="2009" name="Nature">
        <title>Evolution of pathogenicity and sexual reproduction in eight Candida genomes.</title>
        <authorList>
            <person name="Butler G."/>
            <person name="Rasmussen M.D."/>
            <person name="Lin M.F."/>
            <person name="Santos M.A."/>
            <person name="Sakthikumar S."/>
            <person name="Munro C.A."/>
            <person name="Rheinbay E."/>
            <person name="Grabherr M."/>
            <person name="Forche A."/>
            <person name="Reedy J.L."/>
            <person name="Agrafioti I."/>
            <person name="Arnaud M.B."/>
            <person name="Bates S."/>
            <person name="Brown A.J."/>
            <person name="Brunke S."/>
            <person name="Costanzo M.C."/>
            <person name="Fitzpatrick D.A."/>
            <person name="de Groot P.W."/>
            <person name="Harris D."/>
            <person name="Hoyer L.L."/>
            <person name="Hube B."/>
            <person name="Klis F.M."/>
            <person name="Kodira C."/>
            <person name="Lennard N."/>
            <person name="Logue M.E."/>
            <person name="Martin R."/>
            <person name="Neiman A.M."/>
            <person name="Nikolaou E."/>
            <person name="Quail M.A."/>
            <person name="Quinn J."/>
            <person name="Santos M.C."/>
            <person name="Schmitzberger F.F."/>
            <person name="Sherlock G."/>
            <person name="Shah P."/>
            <person name="Silverstein K.A."/>
            <person name="Skrzypek M.S."/>
            <person name="Soll D."/>
            <person name="Staggs R."/>
            <person name="Stansfield I."/>
            <person name="Stumpf M.P."/>
            <person name="Sudbery P.E."/>
            <person name="Srikantha T."/>
            <person name="Zeng Q."/>
            <person name="Berman J."/>
            <person name="Berriman M."/>
            <person name="Heitman J."/>
            <person name="Gow N.A."/>
            <person name="Lorenz M.C."/>
            <person name="Birren B.W."/>
            <person name="Kellis M."/>
            <person name="Cuomo C.A."/>
        </authorList>
    </citation>
    <scope>NUCLEOTIDE SEQUENCE [LARGE SCALE GENOMIC DNA]</scope>
    <source>
        <strain evidence="3">ATCC MYA-3404 / T1</strain>
    </source>
</reference>
<keyword evidence="3" id="KW-1185">Reference proteome</keyword>
<dbReference type="AlphaFoldDB" id="C5MCX1"/>
<feature type="compositionally biased region" description="Low complexity" evidence="1">
    <location>
        <begin position="9"/>
        <end position="25"/>
    </location>
</feature>
<evidence type="ECO:0000313" key="3">
    <source>
        <dbReference type="Proteomes" id="UP000002037"/>
    </source>
</evidence>
<proteinExistence type="predicted"/>
<gene>
    <name evidence="2" type="ORF">CTRG_04072</name>
</gene>
<dbReference type="STRING" id="294747.C5MCX1"/>
<dbReference type="GeneID" id="8297050"/>
<dbReference type="VEuPathDB" id="FungiDB:CTRG_04072"/>
<dbReference type="OrthoDB" id="4056678at2759"/>
<dbReference type="EMBL" id="GG692399">
    <property type="protein sequence ID" value="EER32401.1"/>
    <property type="molecule type" value="Genomic_DNA"/>
</dbReference>
<feature type="region of interest" description="Disordered" evidence="1">
    <location>
        <begin position="1"/>
        <end position="64"/>
    </location>
</feature>
<accession>C5MCX1</accession>
<evidence type="ECO:0000313" key="2">
    <source>
        <dbReference type="EMBL" id="EER32401.1"/>
    </source>
</evidence>
<organism evidence="2 3">
    <name type="scientific">Candida tropicalis (strain ATCC MYA-3404 / T1)</name>
    <name type="common">Yeast</name>
    <dbReference type="NCBI Taxonomy" id="294747"/>
    <lineage>
        <taxon>Eukaryota</taxon>
        <taxon>Fungi</taxon>
        <taxon>Dikarya</taxon>
        <taxon>Ascomycota</taxon>
        <taxon>Saccharomycotina</taxon>
        <taxon>Pichiomycetes</taxon>
        <taxon>Debaryomycetaceae</taxon>
        <taxon>Candida/Lodderomyces clade</taxon>
        <taxon>Candida</taxon>
    </lineage>
</organism>
<dbReference type="RefSeq" id="XP_002549775.1">
    <property type="nucleotide sequence ID" value="XM_002549729.1"/>
</dbReference>
<dbReference type="KEGG" id="ctp:CTRG_04072"/>
<dbReference type="Proteomes" id="UP000002037">
    <property type="component" value="Unassembled WGS sequence"/>
</dbReference>
<feature type="compositionally biased region" description="Polar residues" evidence="1">
    <location>
        <begin position="53"/>
        <end position="63"/>
    </location>
</feature>
<name>C5MCX1_CANTT</name>
<dbReference type="HOGENOM" id="CLU_1102656_0_0_1"/>
<evidence type="ECO:0008006" key="4">
    <source>
        <dbReference type="Google" id="ProtNLM"/>
    </source>
</evidence>
<sequence length="252" mass="28765">MSQKSHQLTNASSFTESSSNNTSTSKTKKVSKHTDASRYMVTPRTAEQEPPVESSTAKQSQKSYAILDFSPRKKTALKDNDVSIESIDVGDSFEQLMNDTGSSVDRDHVVEEREGQKGQDIESNSDSYYNQLENSSIIEHLTDERAIFEFNSHPLSHVRLGMTHDSTIDCGYNLSRDLSFVDWASELSRLAQEQIQLYKALVARRYKLFYQFDILNSIVNDHALKLQLEEDQLVEKINQFKMRLAEIIELNL</sequence>
<protein>
    <recommendedName>
        <fullName evidence="4">Extracellular mutant protein 11 C-terminal domain-containing protein</fullName>
    </recommendedName>
</protein>
<evidence type="ECO:0000256" key="1">
    <source>
        <dbReference type="SAM" id="MobiDB-lite"/>
    </source>
</evidence>